<dbReference type="AlphaFoldDB" id="A0A559LZP8"/>
<feature type="domain" description="N-acetyltransferase" evidence="1">
    <location>
        <begin position="89"/>
        <end position="256"/>
    </location>
</feature>
<dbReference type="InterPro" id="IPR000182">
    <property type="entry name" value="GNAT_dom"/>
</dbReference>
<gene>
    <name evidence="2" type="ORF">LAWI1_G008382</name>
</gene>
<evidence type="ECO:0000259" key="1">
    <source>
        <dbReference type="PROSITE" id="PS51186"/>
    </source>
</evidence>
<comment type="caution">
    <text evidence="2">The sequence shown here is derived from an EMBL/GenBank/DDBJ whole genome shotgun (WGS) entry which is preliminary data.</text>
</comment>
<keyword evidence="3" id="KW-1185">Reference proteome</keyword>
<dbReference type="Pfam" id="PF00583">
    <property type="entry name" value="Acetyltransf_1"/>
    <property type="match status" value="1"/>
</dbReference>
<dbReference type="SUPFAM" id="SSF55729">
    <property type="entry name" value="Acyl-CoA N-acyltransferases (Nat)"/>
    <property type="match status" value="1"/>
</dbReference>
<proteinExistence type="predicted"/>
<dbReference type="EMBL" id="QGML01004026">
    <property type="protein sequence ID" value="TVY86179.1"/>
    <property type="molecule type" value="Genomic_DNA"/>
</dbReference>
<evidence type="ECO:0000313" key="2">
    <source>
        <dbReference type="EMBL" id="TVY86179.1"/>
    </source>
</evidence>
<accession>A0A559LZP8</accession>
<sequence>MAATPFIAFQGPTNLEGYVRKRRPSEQPASIPKTFLDAMEVREQVFVLEQSVPLENEYDSDDARACHWVIYASINPTTDPEETDTAGNILKRQQSVTKSQPIGTIRLVPFPHTPHPEPGASYTLDALESTSSEPPPYIVDRATTYHDGKEPYIKLGRIAVLKEFRGSGMAKILVNAAITWVKQNPTYFNPSVEIMGMDKLGISTTDEIPVWQGLICVHAQEQVAKTWSRWGFQLDEGMGTWVEEGIDHVGMFRRLDIGNQGVGH</sequence>
<name>A0A559LZP8_9HELO</name>
<reference evidence="2 3" key="1">
    <citation type="submission" date="2018-05" db="EMBL/GenBank/DDBJ databases">
        <title>Genome sequencing and assembly of the regulated plant pathogen Lachnellula willkommii and related sister species for the development of diagnostic species identification markers.</title>
        <authorList>
            <person name="Giroux E."/>
            <person name="Bilodeau G."/>
        </authorList>
    </citation>
    <scope>NUCLEOTIDE SEQUENCE [LARGE SCALE GENOMIC DNA]</scope>
    <source>
        <strain evidence="2 3">CBS 172.35</strain>
    </source>
</reference>
<dbReference type="Proteomes" id="UP000315522">
    <property type="component" value="Unassembled WGS sequence"/>
</dbReference>
<organism evidence="2 3">
    <name type="scientific">Lachnellula willkommii</name>
    <dbReference type="NCBI Taxonomy" id="215461"/>
    <lineage>
        <taxon>Eukaryota</taxon>
        <taxon>Fungi</taxon>
        <taxon>Dikarya</taxon>
        <taxon>Ascomycota</taxon>
        <taxon>Pezizomycotina</taxon>
        <taxon>Leotiomycetes</taxon>
        <taxon>Helotiales</taxon>
        <taxon>Lachnaceae</taxon>
        <taxon>Lachnellula</taxon>
    </lineage>
</organism>
<dbReference type="CDD" id="cd04301">
    <property type="entry name" value="NAT_SF"/>
    <property type="match status" value="1"/>
</dbReference>
<dbReference type="PROSITE" id="PS51186">
    <property type="entry name" value="GNAT"/>
    <property type="match status" value="1"/>
</dbReference>
<protein>
    <recommendedName>
        <fullName evidence="1">N-acetyltransferase domain-containing protein</fullName>
    </recommendedName>
</protein>
<dbReference type="UniPathway" id="UPA00113">
    <property type="reaction ID" value="UER00529"/>
</dbReference>
<dbReference type="InterPro" id="IPR016181">
    <property type="entry name" value="Acyl_CoA_acyltransferase"/>
</dbReference>
<dbReference type="GO" id="GO:0016747">
    <property type="term" value="F:acyltransferase activity, transferring groups other than amino-acyl groups"/>
    <property type="evidence" value="ECO:0007669"/>
    <property type="project" value="InterPro"/>
</dbReference>
<dbReference type="Gene3D" id="3.40.630.30">
    <property type="match status" value="1"/>
</dbReference>
<evidence type="ECO:0000313" key="3">
    <source>
        <dbReference type="Proteomes" id="UP000315522"/>
    </source>
</evidence>
<dbReference type="GO" id="GO:0006048">
    <property type="term" value="P:UDP-N-acetylglucosamine biosynthetic process"/>
    <property type="evidence" value="ECO:0007669"/>
    <property type="project" value="UniProtKB-UniPathway"/>
</dbReference>